<evidence type="ECO:0000259" key="13">
    <source>
        <dbReference type="Pfam" id="PF00582"/>
    </source>
</evidence>
<evidence type="ECO:0000256" key="11">
    <source>
        <dbReference type="PIRSR" id="PIRSR602401-1"/>
    </source>
</evidence>
<evidence type="ECO:0000256" key="7">
    <source>
        <dbReference type="ARBA" id="ARBA00023002"/>
    </source>
</evidence>
<dbReference type="InterPro" id="IPR001128">
    <property type="entry name" value="Cyt_P450"/>
</dbReference>
<sequence>MGRASSKLPSFCLSRVATRVRVRSPPVGSNPVPAVAADAEKVDGGSEVTAERRRVMVAVDSSTEAKSALLWALSHALQSNDCLVLLKVSKPASKQGGDQSPWERDPKSYEVLQSMKTICQSKRPESTGRSWGIRQSGSAGAREESESESREVGVWLVKWNEGLVEGSDSCETVDGLVEQSRSAWLVLLREFRYGYLTFSRSAVRALLLGKMVETSRQLAPNGDWSLEALWAAQANLTQQIEGLAVEFFQVVVELYLVEGKDLGPTIVEEARKQGVSLLVLGQKKRSITWRLLMIWAGGNRLASVKVLGFLKKSWWDPIRITKMMEAQGIRGPAYKFFHGSTAEASKLLVDSMAKSVELSHDILPKVQPHIHSWIKQYGRNVLTWHGLRPTLVIGEAELVKEILNDKNGVYPKGETPKFFKKLLGDGVAMAKGEKWARQRKLTAQAFRADCLKGMITGIVAAVESILTKWDELDGKEVDLFKEFSILTSEVISKSAFGSSYSEGKIIFTKIDQLAAIVAKNSQTVQLPFLRKFMQNRDDIESSRIEEDIRESIFKIVKKREERKEKGEIDGYGDDLLGLLMSAHHEIDKEGKITMEDVIDECKTFYFGGQETTASMLSWTSLLLASNEDWQERARLEVMEIFGGRSPTSEDTASISKLKTMTMIMNESMRLYPPVLNIMRTVSRNSILGNKLVVPKGMGIHISPTIIHQDRKIWGDDVHLFKPERFANGVAAAMAGKAAGGGSGTAFFPFGAGPRFCIGQGLAMVEAKVALAMILQRYKLRLSPSYIHSPIYRITIRPQRGLQVLLQKL</sequence>
<keyword evidence="15" id="KW-1185">Reference proteome</keyword>
<evidence type="ECO:0000256" key="2">
    <source>
        <dbReference type="ARBA" id="ARBA00010617"/>
    </source>
</evidence>
<dbReference type="SUPFAM" id="SSF52402">
    <property type="entry name" value="Adenine nucleotide alpha hydrolases-like"/>
    <property type="match status" value="1"/>
</dbReference>
<evidence type="ECO:0000256" key="10">
    <source>
        <dbReference type="ARBA" id="ARBA00023136"/>
    </source>
</evidence>
<dbReference type="SUPFAM" id="SSF48264">
    <property type="entry name" value="Cytochrome P450"/>
    <property type="match status" value="1"/>
</dbReference>
<dbReference type="Pfam" id="PF00067">
    <property type="entry name" value="p450"/>
    <property type="match status" value="1"/>
</dbReference>
<evidence type="ECO:0000256" key="5">
    <source>
        <dbReference type="ARBA" id="ARBA00022723"/>
    </source>
</evidence>
<protein>
    <submittedName>
        <fullName evidence="14">Secologanin synthase</fullName>
    </submittedName>
</protein>
<evidence type="ECO:0000256" key="3">
    <source>
        <dbReference type="ARBA" id="ARBA00022617"/>
    </source>
</evidence>
<keyword evidence="5 11" id="KW-0479">Metal-binding</keyword>
<dbReference type="GO" id="GO:0016705">
    <property type="term" value="F:oxidoreductase activity, acting on paired donors, with incorporation or reduction of molecular oxygen"/>
    <property type="evidence" value="ECO:0007669"/>
    <property type="project" value="InterPro"/>
</dbReference>
<name>A0A2I0W3F0_9ASPA</name>
<dbReference type="EMBL" id="KZ502946">
    <property type="protein sequence ID" value="PKU70185.1"/>
    <property type="molecule type" value="Genomic_DNA"/>
</dbReference>
<dbReference type="PRINTS" id="PR00385">
    <property type="entry name" value="P450"/>
</dbReference>
<evidence type="ECO:0000256" key="6">
    <source>
        <dbReference type="ARBA" id="ARBA00022989"/>
    </source>
</evidence>
<dbReference type="PANTHER" id="PTHR24282">
    <property type="entry name" value="CYTOCHROME P450 FAMILY MEMBER"/>
    <property type="match status" value="1"/>
</dbReference>
<keyword evidence="3 11" id="KW-0349">Heme</keyword>
<keyword evidence="6" id="KW-1133">Transmembrane helix</keyword>
<dbReference type="PANTHER" id="PTHR24282:SF211">
    <property type="entry name" value="CYTOCHROME P450-RELATED"/>
    <property type="match status" value="1"/>
</dbReference>
<dbReference type="InterPro" id="IPR050665">
    <property type="entry name" value="Cytochrome_P450_Monooxygen"/>
</dbReference>
<keyword evidence="7" id="KW-0560">Oxidoreductase</keyword>
<evidence type="ECO:0000313" key="15">
    <source>
        <dbReference type="Proteomes" id="UP000233837"/>
    </source>
</evidence>
<evidence type="ECO:0000256" key="8">
    <source>
        <dbReference type="ARBA" id="ARBA00023004"/>
    </source>
</evidence>
<dbReference type="InterPro" id="IPR002401">
    <property type="entry name" value="Cyt_P450_E_grp-I"/>
</dbReference>
<evidence type="ECO:0000256" key="9">
    <source>
        <dbReference type="ARBA" id="ARBA00023033"/>
    </source>
</evidence>
<dbReference type="GO" id="GO:0004497">
    <property type="term" value="F:monooxygenase activity"/>
    <property type="evidence" value="ECO:0007669"/>
    <property type="project" value="UniProtKB-KW"/>
</dbReference>
<keyword evidence="10" id="KW-0472">Membrane</keyword>
<dbReference type="InterPro" id="IPR036396">
    <property type="entry name" value="Cyt_P450_sf"/>
</dbReference>
<reference evidence="14 15" key="1">
    <citation type="journal article" date="2016" name="Sci. Rep.">
        <title>The Dendrobium catenatum Lindl. genome sequence provides insights into polysaccharide synthase, floral development and adaptive evolution.</title>
        <authorList>
            <person name="Zhang G.Q."/>
            <person name="Xu Q."/>
            <person name="Bian C."/>
            <person name="Tsai W.C."/>
            <person name="Yeh C.M."/>
            <person name="Liu K.W."/>
            <person name="Yoshida K."/>
            <person name="Zhang L.S."/>
            <person name="Chang S.B."/>
            <person name="Chen F."/>
            <person name="Shi Y."/>
            <person name="Su Y.Y."/>
            <person name="Zhang Y.Q."/>
            <person name="Chen L.J."/>
            <person name="Yin Y."/>
            <person name="Lin M."/>
            <person name="Huang H."/>
            <person name="Deng H."/>
            <person name="Wang Z.W."/>
            <person name="Zhu S.L."/>
            <person name="Zhao X."/>
            <person name="Deng C."/>
            <person name="Niu S.C."/>
            <person name="Huang J."/>
            <person name="Wang M."/>
            <person name="Liu G.H."/>
            <person name="Yang H.J."/>
            <person name="Xiao X.J."/>
            <person name="Hsiao Y.Y."/>
            <person name="Wu W.L."/>
            <person name="Chen Y.Y."/>
            <person name="Mitsuda N."/>
            <person name="Ohme-Takagi M."/>
            <person name="Luo Y.B."/>
            <person name="Van de Peer Y."/>
            <person name="Liu Z.J."/>
        </authorList>
    </citation>
    <scope>NUCLEOTIDE SEQUENCE [LARGE SCALE GENOMIC DNA]</scope>
    <source>
        <tissue evidence="14">The whole plant</tissue>
    </source>
</reference>
<evidence type="ECO:0000313" key="14">
    <source>
        <dbReference type="EMBL" id="PKU70185.1"/>
    </source>
</evidence>
<comment type="subcellular location">
    <subcellularLocation>
        <location evidence="1">Membrane</location>
    </subcellularLocation>
</comment>
<feature type="region of interest" description="Disordered" evidence="12">
    <location>
        <begin position="122"/>
        <end position="146"/>
    </location>
</feature>
<dbReference type="PROSITE" id="PS00086">
    <property type="entry name" value="CYTOCHROME_P450"/>
    <property type="match status" value="1"/>
</dbReference>
<dbReference type="Proteomes" id="UP000233837">
    <property type="component" value="Unassembled WGS sequence"/>
</dbReference>
<accession>A0A2I0W3F0</accession>
<dbReference type="Gene3D" id="1.10.630.10">
    <property type="entry name" value="Cytochrome P450"/>
    <property type="match status" value="1"/>
</dbReference>
<dbReference type="AlphaFoldDB" id="A0A2I0W3F0"/>
<dbReference type="GO" id="GO:0006629">
    <property type="term" value="P:lipid metabolic process"/>
    <property type="evidence" value="ECO:0007669"/>
    <property type="project" value="UniProtKB-ARBA"/>
</dbReference>
<proteinExistence type="inferred from homology"/>
<dbReference type="PRINTS" id="PR00463">
    <property type="entry name" value="EP450I"/>
</dbReference>
<keyword evidence="4" id="KW-0812">Transmembrane</keyword>
<organism evidence="14 15">
    <name type="scientific">Dendrobium catenatum</name>
    <dbReference type="NCBI Taxonomy" id="906689"/>
    <lineage>
        <taxon>Eukaryota</taxon>
        <taxon>Viridiplantae</taxon>
        <taxon>Streptophyta</taxon>
        <taxon>Embryophyta</taxon>
        <taxon>Tracheophyta</taxon>
        <taxon>Spermatophyta</taxon>
        <taxon>Magnoliopsida</taxon>
        <taxon>Liliopsida</taxon>
        <taxon>Asparagales</taxon>
        <taxon>Orchidaceae</taxon>
        <taxon>Epidendroideae</taxon>
        <taxon>Malaxideae</taxon>
        <taxon>Dendrobiinae</taxon>
        <taxon>Dendrobium</taxon>
    </lineage>
</organism>
<dbReference type="GO" id="GO:0016020">
    <property type="term" value="C:membrane"/>
    <property type="evidence" value="ECO:0007669"/>
    <property type="project" value="UniProtKB-SubCell"/>
</dbReference>
<gene>
    <name evidence="14" type="primary">CYP72A1</name>
    <name evidence="14" type="ORF">MA16_Dca010306</name>
</gene>
<evidence type="ECO:0000256" key="1">
    <source>
        <dbReference type="ARBA" id="ARBA00004370"/>
    </source>
</evidence>
<evidence type="ECO:0000256" key="12">
    <source>
        <dbReference type="SAM" id="MobiDB-lite"/>
    </source>
</evidence>
<comment type="cofactor">
    <cofactor evidence="11">
        <name>heme</name>
        <dbReference type="ChEBI" id="CHEBI:30413"/>
    </cofactor>
</comment>
<dbReference type="InterPro" id="IPR017972">
    <property type="entry name" value="Cyt_P450_CS"/>
</dbReference>
<dbReference type="CDD" id="cd00293">
    <property type="entry name" value="USP-like"/>
    <property type="match status" value="1"/>
</dbReference>
<dbReference type="InterPro" id="IPR006016">
    <property type="entry name" value="UspA"/>
</dbReference>
<dbReference type="STRING" id="906689.A0A2I0W3F0"/>
<dbReference type="GO" id="GO:0005506">
    <property type="term" value="F:iron ion binding"/>
    <property type="evidence" value="ECO:0007669"/>
    <property type="project" value="InterPro"/>
</dbReference>
<dbReference type="GO" id="GO:0020037">
    <property type="term" value="F:heme binding"/>
    <property type="evidence" value="ECO:0007669"/>
    <property type="project" value="InterPro"/>
</dbReference>
<dbReference type="Gene3D" id="3.40.50.12370">
    <property type="match status" value="1"/>
</dbReference>
<reference evidence="14 15" key="2">
    <citation type="journal article" date="2017" name="Nature">
        <title>The Apostasia genome and the evolution of orchids.</title>
        <authorList>
            <person name="Zhang G.Q."/>
            <person name="Liu K.W."/>
            <person name="Li Z."/>
            <person name="Lohaus R."/>
            <person name="Hsiao Y.Y."/>
            <person name="Niu S.C."/>
            <person name="Wang J.Y."/>
            <person name="Lin Y.C."/>
            <person name="Xu Q."/>
            <person name="Chen L.J."/>
            <person name="Yoshida K."/>
            <person name="Fujiwara S."/>
            <person name="Wang Z.W."/>
            <person name="Zhang Y.Q."/>
            <person name="Mitsuda N."/>
            <person name="Wang M."/>
            <person name="Liu G.H."/>
            <person name="Pecoraro L."/>
            <person name="Huang H.X."/>
            <person name="Xiao X.J."/>
            <person name="Lin M."/>
            <person name="Wu X.Y."/>
            <person name="Wu W.L."/>
            <person name="Chen Y.Y."/>
            <person name="Chang S.B."/>
            <person name="Sakamoto S."/>
            <person name="Ohme-Takagi M."/>
            <person name="Yagi M."/>
            <person name="Zeng S.J."/>
            <person name="Shen C.Y."/>
            <person name="Yeh C.M."/>
            <person name="Luo Y.B."/>
            <person name="Tsai W.C."/>
            <person name="Van de Peer Y."/>
            <person name="Liu Z.J."/>
        </authorList>
    </citation>
    <scope>NUCLEOTIDE SEQUENCE [LARGE SCALE GENOMIC DNA]</scope>
    <source>
        <tissue evidence="14">The whole plant</tissue>
    </source>
</reference>
<keyword evidence="8 11" id="KW-0408">Iron</keyword>
<evidence type="ECO:0000256" key="4">
    <source>
        <dbReference type="ARBA" id="ARBA00022692"/>
    </source>
</evidence>
<feature type="binding site" description="axial binding residue" evidence="11">
    <location>
        <position position="756"/>
    </location>
    <ligand>
        <name>heme</name>
        <dbReference type="ChEBI" id="CHEBI:30413"/>
    </ligand>
    <ligandPart>
        <name>Fe</name>
        <dbReference type="ChEBI" id="CHEBI:18248"/>
    </ligandPart>
</feature>
<comment type="similarity">
    <text evidence="2">Belongs to the cytochrome P450 family.</text>
</comment>
<dbReference type="Pfam" id="PF00582">
    <property type="entry name" value="Usp"/>
    <property type="match status" value="1"/>
</dbReference>
<feature type="domain" description="UspA" evidence="13">
    <location>
        <begin position="52"/>
        <end position="118"/>
    </location>
</feature>
<keyword evidence="9" id="KW-0503">Monooxygenase</keyword>